<keyword evidence="2" id="KW-1185">Reference proteome</keyword>
<organism evidence="1 2">
    <name type="scientific">Panicum virgatum</name>
    <name type="common">Blackwell switchgrass</name>
    <dbReference type="NCBI Taxonomy" id="38727"/>
    <lineage>
        <taxon>Eukaryota</taxon>
        <taxon>Viridiplantae</taxon>
        <taxon>Streptophyta</taxon>
        <taxon>Embryophyta</taxon>
        <taxon>Tracheophyta</taxon>
        <taxon>Spermatophyta</taxon>
        <taxon>Magnoliopsida</taxon>
        <taxon>Liliopsida</taxon>
        <taxon>Poales</taxon>
        <taxon>Poaceae</taxon>
        <taxon>PACMAD clade</taxon>
        <taxon>Panicoideae</taxon>
        <taxon>Panicodae</taxon>
        <taxon>Paniceae</taxon>
        <taxon>Panicinae</taxon>
        <taxon>Panicum</taxon>
        <taxon>Panicum sect. Hiantes</taxon>
    </lineage>
</organism>
<proteinExistence type="predicted"/>
<evidence type="ECO:0000313" key="2">
    <source>
        <dbReference type="Proteomes" id="UP000823388"/>
    </source>
</evidence>
<protein>
    <submittedName>
        <fullName evidence="1">Uncharacterized protein</fullName>
    </submittedName>
</protein>
<sequence length="158" mass="18054">MNFPTEMFEQAMKQAMINWTNSLTSTANNTVKHVGAHKIVHQFDYHTSQPMVYQHQTLAQTGSYQYYASAPQPMACRQPWLTVQHTQQPIVQHQTLAQTGGYQYYASAPQPMACQQSWSTVQQVQPMTHQQQRLGSCWPQASVLQPSIHHQVQSAIRQ</sequence>
<accession>A0A8T0PRY6</accession>
<dbReference type="EMBL" id="CM029050">
    <property type="protein sequence ID" value="KAG2565117.1"/>
    <property type="molecule type" value="Genomic_DNA"/>
</dbReference>
<name>A0A8T0PRY6_PANVG</name>
<dbReference type="Proteomes" id="UP000823388">
    <property type="component" value="Chromosome 7N"/>
</dbReference>
<comment type="caution">
    <text evidence="1">The sequence shown here is derived from an EMBL/GenBank/DDBJ whole genome shotgun (WGS) entry which is preliminary data.</text>
</comment>
<evidence type="ECO:0000313" key="1">
    <source>
        <dbReference type="EMBL" id="KAG2565117.1"/>
    </source>
</evidence>
<dbReference type="AlphaFoldDB" id="A0A8T0PRY6"/>
<gene>
    <name evidence="1" type="ORF">PVAP13_7NG097967</name>
</gene>
<reference evidence="1 2" key="1">
    <citation type="submission" date="2020-05" db="EMBL/GenBank/DDBJ databases">
        <title>WGS assembly of Panicum virgatum.</title>
        <authorList>
            <person name="Lovell J.T."/>
            <person name="Jenkins J."/>
            <person name="Shu S."/>
            <person name="Juenger T.E."/>
            <person name="Schmutz J."/>
        </authorList>
    </citation>
    <scope>NUCLEOTIDE SEQUENCE [LARGE SCALE GENOMIC DNA]</scope>
    <source>
        <strain evidence="2">cv. AP13</strain>
    </source>
</reference>